<dbReference type="SUPFAM" id="SSF54427">
    <property type="entry name" value="NTF2-like"/>
    <property type="match status" value="1"/>
</dbReference>
<reference evidence="3" key="1">
    <citation type="journal article" date="2014" name="Genome Announc.">
        <title>Genome Sequence of Arthrobacter siccitolerans 4J27, a Xeroprotectant-Producing Desiccation-Tolerant Microorganism.</title>
        <authorList>
            <person name="Manzanera M."/>
            <person name="Santa-Cruz-Calvo L."/>
            <person name="Vilchez J.I."/>
            <person name="Garcia-Fontana C."/>
            <person name="Silva-Castro G.A."/>
            <person name="Calvo C."/>
            <person name="Gonzalez-Lopez J."/>
        </authorList>
    </citation>
    <scope>NUCLEOTIDE SEQUENCE [LARGE SCALE GENOMIC DNA]</scope>
    <source>
        <strain evidence="3">4J27</strain>
    </source>
</reference>
<dbReference type="STRING" id="861266.ARTSIC4J27_1035"/>
<organism evidence="2 3">
    <name type="scientific">Pseudarthrobacter siccitolerans</name>
    <dbReference type="NCBI Taxonomy" id="861266"/>
    <lineage>
        <taxon>Bacteria</taxon>
        <taxon>Bacillati</taxon>
        <taxon>Actinomycetota</taxon>
        <taxon>Actinomycetes</taxon>
        <taxon>Micrococcales</taxon>
        <taxon>Micrococcaceae</taxon>
        <taxon>Pseudarthrobacter</taxon>
    </lineage>
</organism>
<dbReference type="InterPro" id="IPR027843">
    <property type="entry name" value="DUF4440"/>
</dbReference>
<gene>
    <name evidence="2" type="ORF">ARTSIC4J27_1035</name>
</gene>
<comment type="caution">
    <text evidence="2">The sequence shown here is derived from an EMBL/GenBank/DDBJ whole genome shotgun (WGS) entry which is preliminary data.</text>
</comment>
<dbReference type="AlphaFoldDB" id="A0A024GZQ4"/>
<evidence type="ECO:0000313" key="3">
    <source>
        <dbReference type="Proteomes" id="UP000035722"/>
    </source>
</evidence>
<protein>
    <recommendedName>
        <fullName evidence="1">DUF4440 domain-containing protein</fullName>
    </recommendedName>
</protein>
<sequence length="134" mass="14994">MSDRADFLAWVRTELHNAELAIHNGDAAPRRALWSRNEPVSVLGAWRNAIGQQELNELFTGLAKQFSDCTSYRFELLAYDVVGDMAYTAGLEHTSASVDGEPRTYVLRATQIYRREDGAWKVAHRHGDTVTGSP</sequence>
<evidence type="ECO:0000259" key="1">
    <source>
        <dbReference type="Pfam" id="PF14534"/>
    </source>
</evidence>
<evidence type="ECO:0000313" key="2">
    <source>
        <dbReference type="EMBL" id="CCQ45102.1"/>
    </source>
</evidence>
<dbReference type="RefSeq" id="WP_050054123.1">
    <property type="nucleotide sequence ID" value="NZ_CAQI01000032.1"/>
</dbReference>
<feature type="domain" description="DUF4440" evidence="1">
    <location>
        <begin position="56"/>
        <end position="122"/>
    </location>
</feature>
<dbReference type="InterPro" id="IPR032710">
    <property type="entry name" value="NTF2-like_dom_sf"/>
</dbReference>
<dbReference type="Proteomes" id="UP000035722">
    <property type="component" value="Unassembled WGS sequence"/>
</dbReference>
<dbReference type="Gene3D" id="3.10.450.50">
    <property type="match status" value="1"/>
</dbReference>
<dbReference type="OrthoDB" id="1551077at2"/>
<accession>A0A024GZQ4</accession>
<name>A0A024GZQ4_9MICC</name>
<dbReference type="EMBL" id="CAQI01000032">
    <property type="protein sequence ID" value="CCQ45102.1"/>
    <property type="molecule type" value="Genomic_DNA"/>
</dbReference>
<proteinExistence type="predicted"/>
<keyword evidence="3" id="KW-1185">Reference proteome</keyword>
<dbReference type="Pfam" id="PF14534">
    <property type="entry name" value="DUF4440"/>
    <property type="match status" value="1"/>
</dbReference>